<proteinExistence type="predicted"/>
<reference evidence="2 3" key="1">
    <citation type="submission" date="2019-09" db="EMBL/GenBank/DDBJ databases">
        <authorList>
            <consortium name="DOE Joint Genome Institute"/>
            <person name="Mondo S.J."/>
            <person name="Navarro-Mendoza M.I."/>
            <person name="Perez-Arques C."/>
            <person name="Panchal S."/>
            <person name="Nicolas F.E."/>
            <person name="Ganguly P."/>
            <person name="Pangilinan J."/>
            <person name="Grigoriev I."/>
            <person name="Heitman J."/>
            <person name="Sanya K."/>
            <person name="Garre V."/>
        </authorList>
    </citation>
    <scope>NUCLEOTIDE SEQUENCE [LARGE SCALE GENOMIC DNA]</scope>
    <source>
        <strain evidence="2 3">MU402</strain>
    </source>
</reference>
<evidence type="ECO:0000313" key="2">
    <source>
        <dbReference type="EMBL" id="KAF1801040.1"/>
    </source>
</evidence>
<dbReference type="Proteomes" id="UP000469890">
    <property type="component" value="Unassembled WGS sequence"/>
</dbReference>
<dbReference type="GO" id="GO:0005758">
    <property type="term" value="C:mitochondrial intermembrane space"/>
    <property type="evidence" value="ECO:0007669"/>
    <property type="project" value="InterPro"/>
</dbReference>
<dbReference type="EMBL" id="JAAECE010000005">
    <property type="protein sequence ID" value="KAF1801040.1"/>
    <property type="molecule type" value="Genomic_DNA"/>
</dbReference>
<dbReference type="InterPro" id="IPR037365">
    <property type="entry name" value="Slowmo/Ups"/>
</dbReference>
<dbReference type="Pfam" id="PF04707">
    <property type="entry name" value="PRELI"/>
    <property type="match status" value="1"/>
</dbReference>
<name>A0A8H4BF88_MUCCL</name>
<comment type="caution">
    <text evidence="2">The sequence shown here is derived from an EMBL/GenBank/DDBJ whole genome shotgun (WGS) entry which is preliminary data.</text>
</comment>
<feature type="domain" description="PRELI/MSF1" evidence="1">
    <location>
        <begin position="1"/>
        <end position="72"/>
    </location>
</feature>
<sequence>MKFVKSVHTFDYEWSLVSAAQWQKYPNDHCPHVQHVDVLDRRVDPETGILTTERLITVKQNVPRLLLKVLHS</sequence>
<dbReference type="PANTHER" id="PTHR11158">
    <property type="entry name" value="MSF1/PX19 RELATED"/>
    <property type="match status" value="1"/>
</dbReference>
<dbReference type="AlphaFoldDB" id="A0A8H4BF88"/>
<evidence type="ECO:0000259" key="1">
    <source>
        <dbReference type="PROSITE" id="PS50904"/>
    </source>
</evidence>
<accession>A0A8H4BF88</accession>
<gene>
    <name evidence="2" type="ORF">FB192DRAFT_1284514</name>
</gene>
<protein>
    <recommendedName>
        <fullName evidence="1">PRELI/MSF1 domain-containing protein</fullName>
    </recommendedName>
</protein>
<evidence type="ECO:0000313" key="3">
    <source>
        <dbReference type="Proteomes" id="UP000469890"/>
    </source>
</evidence>
<dbReference type="PROSITE" id="PS50904">
    <property type="entry name" value="PRELI_MSF1"/>
    <property type="match status" value="1"/>
</dbReference>
<dbReference type="InterPro" id="IPR006797">
    <property type="entry name" value="PRELI/MSF1_dom"/>
</dbReference>
<organism evidence="2 3">
    <name type="scientific">Mucor circinelloides f. lusitanicus</name>
    <name type="common">Mucor racemosus var. lusitanicus</name>
    <dbReference type="NCBI Taxonomy" id="29924"/>
    <lineage>
        <taxon>Eukaryota</taxon>
        <taxon>Fungi</taxon>
        <taxon>Fungi incertae sedis</taxon>
        <taxon>Mucoromycota</taxon>
        <taxon>Mucoromycotina</taxon>
        <taxon>Mucoromycetes</taxon>
        <taxon>Mucorales</taxon>
        <taxon>Mucorineae</taxon>
        <taxon>Mucoraceae</taxon>
        <taxon>Mucor</taxon>
    </lineage>
</organism>